<evidence type="ECO:0000313" key="2">
    <source>
        <dbReference type="EMBL" id="EEI17985.1"/>
    </source>
</evidence>
<dbReference type="RefSeq" id="WP_006840551.1">
    <property type="nucleotide sequence ID" value="NZ_GG667193.1"/>
</dbReference>
<dbReference type="eggNOG" id="ENOG502Z8AJ">
    <property type="taxonomic scope" value="Bacteria"/>
</dbReference>
<dbReference type="HOGENOM" id="CLU_096362_0_0_11"/>
<evidence type="ECO:0000313" key="3">
    <source>
        <dbReference type="Proteomes" id="UP000006196"/>
    </source>
</evidence>
<feature type="region of interest" description="Disordered" evidence="1">
    <location>
        <begin position="1"/>
        <end position="20"/>
    </location>
</feature>
<gene>
    <name evidence="2" type="ORF">HMPREF0298_0202</name>
</gene>
<name>C0XP32_CORLD</name>
<accession>C0XP32</accession>
<dbReference type="AlphaFoldDB" id="C0XP32"/>
<evidence type="ECO:0000256" key="1">
    <source>
        <dbReference type="SAM" id="MobiDB-lite"/>
    </source>
</evidence>
<dbReference type="InterPro" id="IPR024524">
    <property type="entry name" value="DUF3800"/>
</dbReference>
<dbReference type="Pfam" id="PF12686">
    <property type="entry name" value="DUF3800"/>
    <property type="match status" value="1"/>
</dbReference>
<protein>
    <recommendedName>
        <fullName evidence="4">DUF3800 domain-containing protein</fullName>
    </recommendedName>
</protein>
<dbReference type="OrthoDB" id="9799211at2"/>
<evidence type="ECO:0008006" key="4">
    <source>
        <dbReference type="Google" id="ProtNLM"/>
    </source>
</evidence>
<organism evidence="2 3">
    <name type="scientific">Corynebacterium lipophiloflavum (strain ATCC 700352 / DSM 44291 / CCUG 37336 / JCM 10383 / DMMZ 1944)</name>
    <dbReference type="NCBI Taxonomy" id="525263"/>
    <lineage>
        <taxon>Bacteria</taxon>
        <taxon>Bacillati</taxon>
        <taxon>Actinomycetota</taxon>
        <taxon>Actinomycetes</taxon>
        <taxon>Mycobacteriales</taxon>
        <taxon>Corynebacteriaceae</taxon>
        <taxon>Corynebacterium</taxon>
    </lineage>
</organism>
<proteinExistence type="predicted"/>
<reference evidence="2" key="1">
    <citation type="submission" date="2009-01" db="EMBL/GenBank/DDBJ databases">
        <authorList>
            <person name="Qin X."/>
            <person name="Bachman B."/>
            <person name="Battles P."/>
            <person name="Bell A."/>
            <person name="Bess C."/>
            <person name="Bickham C."/>
            <person name="Chaboub L."/>
            <person name="Chen D."/>
            <person name="Coyle M."/>
            <person name="Deiros D.R."/>
            <person name="Dinh H."/>
            <person name="Forbes L."/>
            <person name="Fowler G."/>
            <person name="Francisco L."/>
            <person name="Fu Q."/>
            <person name="Gubbala S."/>
            <person name="Hale W."/>
            <person name="Han Y."/>
            <person name="Hemphill L."/>
            <person name="Highlander S.K."/>
            <person name="Hirani K."/>
            <person name="Hogues M."/>
            <person name="Jackson L."/>
            <person name="Jakkamsetti A."/>
            <person name="Javaid M."/>
            <person name="Jiang H."/>
            <person name="Korchina V."/>
            <person name="Kovar C."/>
            <person name="Lara F."/>
            <person name="Lee S."/>
            <person name="Mata R."/>
            <person name="Mathew T."/>
            <person name="Moen C."/>
            <person name="Morales K."/>
            <person name="Munidasa M."/>
            <person name="Nazareth L."/>
            <person name="Ngo R."/>
            <person name="Nguyen L."/>
            <person name="Okwuonu G."/>
            <person name="Ongeri F."/>
            <person name="Patil S."/>
            <person name="Petrosino J."/>
            <person name="Pham C."/>
            <person name="Pham P."/>
            <person name="Pu L.-L."/>
            <person name="Puazo M."/>
            <person name="Raj R."/>
            <person name="Reid J."/>
            <person name="Rouhana J."/>
            <person name="Saada N."/>
            <person name="Shang Y."/>
            <person name="Simmons D."/>
            <person name="Thornton R."/>
            <person name="Warren J."/>
            <person name="Weissenberger G."/>
            <person name="Zhang J."/>
            <person name="Zhang L."/>
            <person name="Zhou C."/>
            <person name="Zhu D."/>
            <person name="Muzny D."/>
            <person name="Worley K."/>
            <person name="Gibbs R."/>
        </authorList>
    </citation>
    <scope>NUCLEOTIDE SEQUENCE [LARGE SCALE GENOMIC DNA]</scope>
    <source>
        <strain evidence="2">DSM 44291</strain>
    </source>
</reference>
<comment type="caution">
    <text evidence="2">The sequence shown here is derived from an EMBL/GenBank/DDBJ whole genome shotgun (WGS) entry which is preliminary data.</text>
</comment>
<dbReference type="Proteomes" id="UP000006196">
    <property type="component" value="Unassembled WGS sequence"/>
</dbReference>
<keyword evidence="3" id="KW-1185">Reference proteome</keyword>
<sequence length="247" mass="28377">MTNTFIPEISTGGNQPSSPQRVEVYCDESRHDLISSAYPRSGKAVIGSLWIDESFRDTFKSDFSALRQHFNVRGEVKWSKTSPSRLGFYESLIHYFFTRNELKFRAIVIDAKQLDIRRFHDSDEEAFYKFYYQLLHHWLEPGATYRIFCDFKINQDPQRLPLLRTILQNANRASTIEGLFALDSRESAGVQLCDYLTGVTQRAFNPPATLSTKDRIVEKVEAALGRSIGPSSSSEKKFNVFKIRLQG</sequence>
<dbReference type="EMBL" id="ACHJ01000018">
    <property type="protein sequence ID" value="EEI17985.1"/>
    <property type="molecule type" value="Genomic_DNA"/>
</dbReference>
<dbReference type="STRING" id="525263.HMPREF0298_0202"/>